<evidence type="ECO:0000256" key="4">
    <source>
        <dbReference type="ARBA" id="ARBA00022490"/>
    </source>
</evidence>
<dbReference type="GeneID" id="36518000"/>
<comment type="caution">
    <text evidence="12">The sequence shown here is derived from an EMBL/GenBank/DDBJ whole genome shotgun (WGS) entry which is preliminary data.</text>
</comment>
<dbReference type="SMART" id="SM00320">
    <property type="entry name" value="WD40"/>
    <property type="match status" value="6"/>
</dbReference>
<dbReference type="OrthoDB" id="273771at2759"/>
<evidence type="ECO:0000256" key="6">
    <source>
        <dbReference type="ARBA" id="ARBA00022737"/>
    </source>
</evidence>
<dbReference type="InterPro" id="IPR015943">
    <property type="entry name" value="WD40/YVTN_repeat-like_dom_sf"/>
</dbReference>
<evidence type="ECO:0000256" key="8">
    <source>
        <dbReference type="ARBA" id="ARBA00023140"/>
    </source>
</evidence>
<dbReference type="PRINTS" id="PR00320">
    <property type="entry name" value="GPROTEINBRPT"/>
</dbReference>
<reference evidence="12 13" key="1">
    <citation type="submission" date="2017-04" db="EMBL/GenBank/DDBJ databases">
        <title>Genome sequencing of [Candida] sorbophila.</title>
        <authorList>
            <person name="Ahn J.O."/>
        </authorList>
    </citation>
    <scope>NUCLEOTIDE SEQUENCE [LARGE SCALE GENOMIC DNA]</scope>
    <source>
        <strain evidence="12 13">DS02</strain>
    </source>
</reference>
<protein>
    <recommendedName>
        <fullName evidence="10">Peroxin-7</fullName>
    </recommendedName>
</protein>
<dbReference type="Pfam" id="PF00400">
    <property type="entry name" value="WD40"/>
    <property type="match status" value="2"/>
</dbReference>
<dbReference type="InterPro" id="IPR036322">
    <property type="entry name" value="WD40_repeat_dom_sf"/>
</dbReference>
<feature type="repeat" description="WD" evidence="11">
    <location>
        <begin position="226"/>
        <end position="244"/>
    </location>
</feature>
<dbReference type="Gene3D" id="2.130.10.10">
    <property type="entry name" value="YVTN repeat-like/Quinoprotein amine dehydrogenase"/>
    <property type="match status" value="1"/>
</dbReference>
<dbReference type="GO" id="GO:0005782">
    <property type="term" value="C:peroxisomal matrix"/>
    <property type="evidence" value="ECO:0007669"/>
    <property type="project" value="UniProtKB-SubCell"/>
</dbReference>
<dbReference type="PANTHER" id="PTHR46027">
    <property type="entry name" value="PEROXISOMAL TARGETING SIGNAL 2 RECEPTOR"/>
    <property type="match status" value="1"/>
</dbReference>
<comment type="similarity">
    <text evidence="9">Belongs to the WD repeat peroxin-7 family.</text>
</comment>
<evidence type="ECO:0000256" key="9">
    <source>
        <dbReference type="ARBA" id="ARBA00024017"/>
    </source>
</evidence>
<keyword evidence="3" id="KW-0813">Transport</keyword>
<proteinExistence type="inferred from homology"/>
<evidence type="ECO:0000313" key="13">
    <source>
        <dbReference type="Proteomes" id="UP000238350"/>
    </source>
</evidence>
<dbReference type="PANTHER" id="PTHR46027:SF1">
    <property type="entry name" value="PEROXISOMAL TARGETING SIGNAL 2 RECEPTOR"/>
    <property type="match status" value="1"/>
</dbReference>
<gene>
    <name evidence="12" type="ORF">B9G98_04252</name>
</gene>
<dbReference type="STRING" id="45607.A0A2T0FNR1"/>
<dbReference type="InterPro" id="IPR044536">
    <property type="entry name" value="PEX7"/>
</dbReference>
<evidence type="ECO:0000256" key="2">
    <source>
        <dbReference type="ARBA" id="ARBA00004514"/>
    </source>
</evidence>
<keyword evidence="13" id="KW-1185">Reference proteome</keyword>
<dbReference type="GO" id="GO:0005829">
    <property type="term" value="C:cytosol"/>
    <property type="evidence" value="ECO:0007669"/>
    <property type="project" value="UniProtKB-SubCell"/>
</dbReference>
<dbReference type="Proteomes" id="UP000238350">
    <property type="component" value="Unassembled WGS sequence"/>
</dbReference>
<accession>A0A2T0FNR1</accession>
<comment type="subcellular location">
    <subcellularLocation>
        <location evidence="2">Cytoplasm</location>
        <location evidence="2">Cytosol</location>
    </subcellularLocation>
    <subcellularLocation>
        <location evidence="1">Peroxisome matrix</location>
    </subcellularLocation>
</comment>
<dbReference type="PROSITE" id="PS50294">
    <property type="entry name" value="WD_REPEATS_REGION"/>
    <property type="match status" value="2"/>
</dbReference>
<evidence type="ECO:0000256" key="5">
    <source>
        <dbReference type="ARBA" id="ARBA00022574"/>
    </source>
</evidence>
<evidence type="ECO:0000256" key="7">
    <source>
        <dbReference type="ARBA" id="ARBA00022927"/>
    </source>
</evidence>
<evidence type="ECO:0000256" key="10">
    <source>
        <dbReference type="ARBA" id="ARBA00032565"/>
    </source>
</evidence>
<dbReference type="RefSeq" id="XP_024666577.1">
    <property type="nucleotide sequence ID" value="XM_024810809.1"/>
</dbReference>
<dbReference type="InterPro" id="IPR020472">
    <property type="entry name" value="WD40_PAC1"/>
</dbReference>
<keyword evidence="6" id="KW-0677">Repeat</keyword>
<evidence type="ECO:0000313" key="12">
    <source>
        <dbReference type="EMBL" id="PRT56632.1"/>
    </source>
</evidence>
<dbReference type="InterPro" id="IPR001680">
    <property type="entry name" value="WD40_rpt"/>
</dbReference>
<dbReference type="EMBL" id="NDIQ01000022">
    <property type="protein sequence ID" value="PRT56632.1"/>
    <property type="molecule type" value="Genomic_DNA"/>
</dbReference>
<name>A0A2T0FNR1_9ASCO</name>
<dbReference type="GO" id="GO:0005053">
    <property type="term" value="F:peroxisome matrix targeting signal-2 binding"/>
    <property type="evidence" value="ECO:0007669"/>
    <property type="project" value="InterPro"/>
</dbReference>
<evidence type="ECO:0000256" key="1">
    <source>
        <dbReference type="ARBA" id="ARBA00004253"/>
    </source>
</evidence>
<organism evidence="12 13">
    <name type="scientific">Wickerhamiella sorbophila</name>
    <dbReference type="NCBI Taxonomy" id="45607"/>
    <lineage>
        <taxon>Eukaryota</taxon>
        <taxon>Fungi</taxon>
        <taxon>Dikarya</taxon>
        <taxon>Ascomycota</taxon>
        <taxon>Saccharomycotina</taxon>
        <taxon>Dipodascomycetes</taxon>
        <taxon>Dipodascales</taxon>
        <taxon>Trichomonascaceae</taxon>
        <taxon>Wickerhamiella</taxon>
    </lineage>
</organism>
<feature type="repeat" description="WD" evidence="11">
    <location>
        <begin position="252"/>
        <end position="285"/>
    </location>
</feature>
<feature type="repeat" description="WD" evidence="11">
    <location>
        <begin position="101"/>
        <end position="143"/>
    </location>
</feature>
<keyword evidence="4" id="KW-0963">Cytoplasm</keyword>
<dbReference type="PROSITE" id="PS50082">
    <property type="entry name" value="WD_REPEATS_2"/>
    <property type="match status" value="3"/>
</dbReference>
<sequence length="340" mass="37487">MLYFNTRGFSGTGVVYSPFLDSRLAVSASANFGLVGNGRLYILDITPDGTIVPVKSFDTQDSQCGVAWSETHENQLVTAGGDGAVRLFDVTTPQPFPLQVFKEHTQEVFSVNWNLTEKVTFCSASWDGTIKIWNPARTQSLLTLGIQQSHVQAPHPAPGAPGTSSTEKRCVYQAKYAPSNPTQILAAYADASARIWDVRTGNPAMVIPAVLGGDCLTADWNKYQPNVIATAGVDKAVKIWDLRNLSVPVNDLRAHQYAVRSVKWSPHSPTHLLSVSYDMTAKVWNDYRDRHVPATGPRGLISSFDRHTEFLSDCDWSLWGQPGWVATVGWDQMVYVWKAV</sequence>
<dbReference type="AlphaFoldDB" id="A0A2T0FNR1"/>
<keyword evidence="7" id="KW-0653">Protein transport</keyword>
<keyword evidence="5 11" id="KW-0853">WD repeat</keyword>
<dbReference type="GO" id="GO:0016558">
    <property type="term" value="P:protein import into peroxisome matrix"/>
    <property type="evidence" value="ECO:0007669"/>
    <property type="project" value="InterPro"/>
</dbReference>
<evidence type="ECO:0000256" key="3">
    <source>
        <dbReference type="ARBA" id="ARBA00022448"/>
    </source>
</evidence>
<keyword evidence="8" id="KW-0576">Peroxisome</keyword>
<evidence type="ECO:0000256" key="11">
    <source>
        <dbReference type="PROSITE-ProRule" id="PRU00221"/>
    </source>
</evidence>
<dbReference type="SUPFAM" id="SSF50978">
    <property type="entry name" value="WD40 repeat-like"/>
    <property type="match status" value="1"/>
</dbReference>
<keyword evidence="12" id="KW-0675">Receptor</keyword>